<protein>
    <submittedName>
        <fullName evidence="1">Uncharacterized protein</fullName>
    </submittedName>
</protein>
<organism evidence="1 2">
    <name type="scientific">Gulo gulo</name>
    <name type="common">Wolverine</name>
    <name type="synonym">Gluton</name>
    <dbReference type="NCBI Taxonomy" id="48420"/>
    <lineage>
        <taxon>Eukaryota</taxon>
        <taxon>Metazoa</taxon>
        <taxon>Chordata</taxon>
        <taxon>Craniata</taxon>
        <taxon>Vertebrata</taxon>
        <taxon>Euteleostomi</taxon>
        <taxon>Mammalia</taxon>
        <taxon>Eutheria</taxon>
        <taxon>Laurasiatheria</taxon>
        <taxon>Carnivora</taxon>
        <taxon>Caniformia</taxon>
        <taxon>Musteloidea</taxon>
        <taxon>Mustelidae</taxon>
        <taxon>Guloninae</taxon>
        <taxon>Gulo</taxon>
    </lineage>
</organism>
<gene>
    <name evidence="1" type="ORF">BN2614_LOCUS1</name>
</gene>
<evidence type="ECO:0000313" key="2">
    <source>
        <dbReference type="Proteomes" id="UP000269945"/>
    </source>
</evidence>
<reference evidence="1 2" key="1">
    <citation type="submission" date="2018-10" db="EMBL/GenBank/DDBJ databases">
        <authorList>
            <person name="Ekblom R."/>
            <person name="Jareborg N."/>
        </authorList>
    </citation>
    <scope>NUCLEOTIDE SEQUENCE [LARGE SCALE GENOMIC DNA]</scope>
    <source>
        <tissue evidence="1">Muscle</tissue>
    </source>
</reference>
<dbReference type="Proteomes" id="UP000269945">
    <property type="component" value="Unassembled WGS sequence"/>
</dbReference>
<keyword evidence="2" id="KW-1185">Reference proteome</keyword>
<dbReference type="EMBL" id="CYRY02004523">
    <property type="protein sequence ID" value="VCW69028.1"/>
    <property type="molecule type" value="Genomic_DNA"/>
</dbReference>
<proteinExistence type="predicted"/>
<evidence type="ECO:0000313" key="1">
    <source>
        <dbReference type="EMBL" id="VCW69028.1"/>
    </source>
</evidence>
<comment type="caution">
    <text evidence="1">The sequence shown here is derived from an EMBL/GenBank/DDBJ whole genome shotgun (WGS) entry which is preliminary data.</text>
</comment>
<dbReference type="AlphaFoldDB" id="A0A9X9LIG9"/>
<accession>A0A9X9LIG9</accession>
<name>A0A9X9LIG9_GULGU</name>
<feature type="non-terminal residue" evidence="1">
    <location>
        <position position="50"/>
    </location>
</feature>
<sequence length="50" mass="5912">MDDNNQQFLHLKYPAHSHDSGPRQCPRPFTDWCQPAHMDKTSSRPLRYSL</sequence>